<protein>
    <submittedName>
        <fullName evidence="3">Ribosomal protein S18 acetylase RimI-like enzyme</fullName>
    </submittedName>
</protein>
<dbReference type="InterPro" id="IPR000182">
    <property type="entry name" value="GNAT_dom"/>
</dbReference>
<dbReference type="InterPro" id="IPR016181">
    <property type="entry name" value="Acyl_CoA_acyltransferase"/>
</dbReference>
<evidence type="ECO:0000259" key="2">
    <source>
        <dbReference type="PROSITE" id="PS51186"/>
    </source>
</evidence>
<dbReference type="PROSITE" id="PS51186">
    <property type="entry name" value="GNAT"/>
    <property type="match status" value="1"/>
</dbReference>
<dbReference type="CDD" id="cd04301">
    <property type="entry name" value="NAT_SF"/>
    <property type="match status" value="1"/>
</dbReference>
<dbReference type="Pfam" id="PF00583">
    <property type="entry name" value="Acetyltransf_1"/>
    <property type="match status" value="1"/>
</dbReference>
<feature type="region of interest" description="Disordered" evidence="1">
    <location>
        <begin position="1"/>
        <end position="33"/>
    </location>
</feature>
<dbReference type="EMBL" id="JAFBBO010000001">
    <property type="protein sequence ID" value="MBM7479441.1"/>
    <property type="molecule type" value="Genomic_DNA"/>
</dbReference>
<evidence type="ECO:0000313" key="4">
    <source>
        <dbReference type="Proteomes" id="UP000698059"/>
    </source>
</evidence>
<dbReference type="Gene3D" id="3.40.630.30">
    <property type="match status" value="1"/>
</dbReference>
<dbReference type="Proteomes" id="UP000698059">
    <property type="component" value="Unassembled WGS sequence"/>
</dbReference>
<evidence type="ECO:0000313" key="3">
    <source>
        <dbReference type="EMBL" id="MBM7479441.1"/>
    </source>
</evidence>
<dbReference type="SUPFAM" id="SSF55729">
    <property type="entry name" value="Acyl-CoA N-acyltransferases (Nat)"/>
    <property type="match status" value="1"/>
</dbReference>
<sequence length="192" mass="20410">MPSHLARPSSISTDGSTSTDASTSTDRLTSTDASTSAIGGEVAALSVRAFAADDYSWLQVWYEDPVLDEELGPLDDEWLAYVLADETGEELVVLADGVPVAVVGIVWANGENAAHAVTDIAVDPARRGTGLGRTALDQVVAHVEREAPDGWVAFVDRENLAAFAFFSALGWEHAAEPDPEDEDGMHTFALRP</sequence>
<name>A0ABS2LG77_9CELL</name>
<dbReference type="RefSeq" id="WP_205307376.1">
    <property type="nucleotide sequence ID" value="NZ_BAAAVF010000004.1"/>
</dbReference>
<reference evidence="3 4" key="1">
    <citation type="submission" date="2021-01" db="EMBL/GenBank/DDBJ databases">
        <title>Sequencing the genomes of 1000 actinobacteria strains.</title>
        <authorList>
            <person name="Klenk H.-P."/>
        </authorList>
    </citation>
    <scope>NUCLEOTIDE SEQUENCE [LARGE SCALE GENOMIC DNA]</scope>
    <source>
        <strain evidence="3 4">DSM 46000</strain>
    </source>
</reference>
<keyword evidence="4" id="KW-1185">Reference proteome</keyword>
<feature type="compositionally biased region" description="Low complexity" evidence="1">
    <location>
        <begin position="9"/>
        <end position="33"/>
    </location>
</feature>
<accession>A0ABS2LG77</accession>
<gene>
    <name evidence="3" type="ORF">JOD49_002361</name>
</gene>
<evidence type="ECO:0000256" key="1">
    <source>
        <dbReference type="SAM" id="MobiDB-lite"/>
    </source>
</evidence>
<proteinExistence type="predicted"/>
<comment type="caution">
    <text evidence="3">The sequence shown here is derived from an EMBL/GenBank/DDBJ whole genome shotgun (WGS) entry which is preliminary data.</text>
</comment>
<feature type="domain" description="N-acetyltransferase" evidence="2">
    <location>
        <begin position="45"/>
        <end position="192"/>
    </location>
</feature>
<organism evidence="3 4">
    <name type="scientific">Oerskovia jenensis</name>
    <dbReference type="NCBI Taxonomy" id="162169"/>
    <lineage>
        <taxon>Bacteria</taxon>
        <taxon>Bacillati</taxon>
        <taxon>Actinomycetota</taxon>
        <taxon>Actinomycetes</taxon>
        <taxon>Micrococcales</taxon>
        <taxon>Cellulomonadaceae</taxon>
        <taxon>Oerskovia</taxon>
    </lineage>
</organism>